<proteinExistence type="predicted"/>
<dbReference type="PROSITE" id="PS01124">
    <property type="entry name" value="HTH_ARAC_FAMILY_2"/>
    <property type="match status" value="1"/>
</dbReference>
<dbReference type="SUPFAM" id="SSF52172">
    <property type="entry name" value="CheY-like"/>
    <property type="match status" value="1"/>
</dbReference>
<keyword evidence="2" id="KW-0238">DNA-binding</keyword>
<dbReference type="Pfam" id="PF00072">
    <property type="entry name" value="Response_reg"/>
    <property type="match status" value="1"/>
</dbReference>
<dbReference type="InterPro" id="IPR018062">
    <property type="entry name" value="HTH_AraC-typ_CS"/>
</dbReference>
<dbReference type="EMBL" id="QRDZ01000044">
    <property type="protein sequence ID" value="RED55207.1"/>
    <property type="molecule type" value="Genomic_DNA"/>
</dbReference>
<accession>A0A3D9I0C6</accession>
<dbReference type="GO" id="GO:0003700">
    <property type="term" value="F:DNA-binding transcription factor activity"/>
    <property type="evidence" value="ECO:0007669"/>
    <property type="project" value="InterPro"/>
</dbReference>
<dbReference type="PROSITE" id="PS50110">
    <property type="entry name" value="RESPONSE_REGULATORY"/>
    <property type="match status" value="1"/>
</dbReference>
<reference evidence="7 8" key="1">
    <citation type="submission" date="2018-07" db="EMBL/GenBank/DDBJ databases">
        <title>Genomic Encyclopedia of Type Strains, Phase III (KMG-III): the genomes of soil and plant-associated and newly described type strains.</title>
        <authorList>
            <person name="Whitman W."/>
        </authorList>
    </citation>
    <scope>NUCLEOTIDE SEQUENCE [LARGE SCALE GENOMIC DNA]</scope>
    <source>
        <strain evidence="7 8">CECT 7287</strain>
    </source>
</reference>
<dbReference type="Proteomes" id="UP000256977">
    <property type="component" value="Unassembled WGS sequence"/>
</dbReference>
<keyword evidence="8" id="KW-1185">Reference proteome</keyword>
<protein>
    <submittedName>
        <fullName evidence="7">Two-component system response regulator YesN</fullName>
    </submittedName>
</protein>
<keyword evidence="4" id="KW-0597">Phosphoprotein</keyword>
<gene>
    <name evidence="7" type="ORF">DFP98_14450</name>
</gene>
<evidence type="ECO:0000256" key="4">
    <source>
        <dbReference type="PROSITE-ProRule" id="PRU00169"/>
    </source>
</evidence>
<evidence type="ECO:0000259" key="5">
    <source>
        <dbReference type="PROSITE" id="PS01124"/>
    </source>
</evidence>
<dbReference type="PANTHER" id="PTHR43280">
    <property type="entry name" value="ARAC-FAMILY TRANSCRIPTIONAL REGULATOR"/>
    <property type="match status" value="1"/>
</dbReference>
<comment type="caution">
    <text evidence="7">The sequence shown here is derived from an EMBL/GenBank/DDBJ whole genome shotgun (WGS) entry which is preliminary data.</text>
</comment>
<dbReference type="Gene3D" id="1.10.10.60">
    <property type="entry name" value="Homeodomain-like"/>
    <property type="match status" value="2"/>
</dbReference>
<name>A0A3D9I0C6_9BACL</name>
<evidence type="ECO:0000259" key="6">
    <source>
        <dbReference type="PROSITE" id="PS50110"/>
    </source>
</evidence>
<dbReference type="SMART" id="SM00342">
    <property type="entry name" value="HTH_ARAC"/>
    <property type="match status" value="1"/>
</dbReference>
<dbReference type="GO" id="GO:0043565">
    <property type="term" value="F:sequence-specific DNA binding"/>
    <property type="evidence" value="ECO:0007669"/>
    <property type="project" value="InterPro"/>
</dbReference>
<keyword evidence="1" id="KW-0805">Transcription regulation</keyword>
<evidence type="ECO:0000313" key="7">
    <source>
        <dbReference type="EMBL" id="RED55207.1"/>
    </source>
</evidence>
<dbReference type="PANTHER" id="PTHR43280:SF28">
    <property type="entry name" value="HTH-TYPE TRANSCRIPTIONAL ACTIVATOR RHAS"/>
    <property type="match status" value="1"/>
</dbReference>
<dbReference type="OrthoDB" id="342399at2"/>
<dbReference type="Pfam" id="PF12833">
    <property type="entry name" value="HTH_18"/>
    <property type="match status" value="1"/>
</dbReference>
<dbReference type="InterPro" id="IPR018060">
    <property type="entry name" value="HTH_AraC"/>
</dbReference>
<feature type="modified residue" description="4-aspartylphosphate" evidence="4">
    <location>
        <position position="56"/>
    </location>
</feature>
<dbReference type="RefSeq" id="WP_116065272.1">
    <property type="nucleotide sequence ID" value="NZ_QRDZ01000044.1"/>
</dbReference>
<sequence length="480" mass="53953">MRYKVLLVDDEAWVIESLKANVDWQLHGFEVAGTALSGGEALAKIDEIRPDAVFTDIRMPGMSGLELIKKGSELPYQRAHYIVVSGYAEFAYAQKALTYGALAYCLKPFDENEIIAILHKIKREKDARAARAPERGKALQAFLEIPLDAHRAQLLNELEECGLSMEPDEGVCAIVCALGGPPSALATLELLHVKIGACKQLFLAPWERMDEAIEEIREALADGLRGIGVSGRITDIDLLTEEIDAANEAADHYFIAGSAGTFRRRKPNKATFHDAMKQLGDAIHESDLAAANRTFDAIAALFRDADLSVKHALHLYNMVHSLMYRFQSDISDGMLYSHELLLAGFPSLAEMLHYLRQFVSRYMLETPEFDSQDSSNETFRAILQFVNQNYLQDISIQSLSGKFYTNPSYICQLFKREVGDTFTSYIARLRITYACELLSRTNLLVGEIAEKAGYSDYFYFTRSFKRIVGKTPSQYREEMK</sequence>
<dbReference type="CDD" id="cd17536">
    <property type="entry name" value="REC_YesN-like"/>
    <property type="match status" value="1"/>
</dbReference>
<keyword evidence="3" id="KW-0804">Transcription</keyword>
<dbReference type="SUPFAM" id="SSF46689">
    <property type="entry name" value="Homeodomain-like"/>
    <property type="match status" value="1"/>
</dbReference>
<evidence type="ECO:0000256" key="1">
    <source>
        <dbReference type="ARBA" id="ARBA00023015"/>
    </source>
</evidence>
<dbReference type="SMART" id="SM00448">
    <property type="entry name" value="REC"/>
    <property type="match status" value="1"/>
</dbReference>
<dbReference type="PRINTS" id="PR00032">
    <property type="entry name" value="HTHARAC"/>
</dbReference>
<feature type="domain" description="HTH araC/xylS-type" evidence="5">
    <location>
        <begin position="380"/>
        <end position="478"/>
    </location>
</feature>
<dbReference type="GO" id="GO:0000160">
    <property type="term" value="P:phosphorelay signal transduction system"/>
    <property type="evidence" value="ECO:0007669"/>
    <property type="project" value="InterPro"/>
</dbReference>
<dbReference type="InterPro" id="IPR011006">
    <property type="entry name" value="CheY-like_superfamily"/>
</dbReference>
<dbReference type="InterPro" id="IPR020449">
    <property type="entry name" value="Tscrpt_reg_AraC-type_HTH"/>
</dbReference>
<organism evidence="7 8">
    <name type="scientific">Cohnella phaseoli</name>
    <dbReference type="NCBI Taxonomy" id="456490"/>
    <lineage>
        <taxon>Bacteria</taxon>
        <taxon>Bacillati</taxon>
        <taxon>Bacillota</taxon>
        <taxon>Bacilli</taxon>
        <taxon>Bacillales</taxon>
        <taxon>Paenibacillaceae</taxon>
        <taxon>Cohnella</taxon>
    </lineage>
</organism>
<feature type="domain" description="Response regulatory" evidence="6">
    <location>
        <begin position="4"/>
        <end position="122"/>
    </location>
</feature>
<evidence type="ECO:0000313" key="8">
    <source>
        <dbReference type="Proteomes" id="UP000256977"/>
    </source>
</evidence>
<dbReference type="InterPro" id="IPR009057">
    <property type="entry name" value="Homeodomain-like_sf"/>
</dbReference>
<dbReference type="Gene3D" id="3.40.50.2300">
    <property type="match status" value="1"/>
</dbReference>
<dbReference type="AlphaFoldDB" id="A0A3D9I0C6"/>
<dbReference type="InterPro" id="IPR001789">
    <property type="entry name" value="Sig_transdc_resp-reg_receiver"/>
</dbReference>
<evidence type="ECO:0000256" key="3">
    <source>
        <dbReference type="ARBA" id="ARBA00023163"/>
    </source>
</evidence>
<evidence type="ECO:0000256" key="2">
    <source>
        <dbReference type="ARBA" id="ARBA00023125"/>
    </source>
</evidence>
<dbReference type="PROSITE" id="PS00041">
    <property type="entry name" value="HTH_ARAC_FAMILY_1"/>
    <property type="match status" value="1"/>
</dbReference>